<evidence type="ECO:0000256" key="4">
    <source>
        <dbReference type="ARBA" id="ARBA00022562"/>
    </source>
</evidence>
<evidence type="ECO:0000256" key="12">
    <source>
        <dbReference type="ARBA" id="ARBA00023125"/>
    </source>
</evidence>
<feature type="transmembrane region" description="Helical" evidence="16">
    <location>
        <begin position="442"/>
        <end position="458"/>
    </location>
</feature>
<evidence type="ECO:0000313" key="20">
    <source>
        <dbReference type="EMBL" id="CAD1807732.1"/>
    </source>
</evidence>
<keyword evidence="5 15" id="KW-0945">Host-virus interaction</keyword>
<dbReference type="HAMAP" id="MF_04003">
    <property type="entry name" value="PPV_L2"/>
    <property type="match status" value="1"/>
</dbReference>
<evidence type="ECO:0000256" key="6">
    <source>
        <dbReference type="ARBA" id="ARBA00022812"/>
    </source>
</evidence>
<feature type="short sequence motif" description="Nuclear localization signal" evidence="15">
    <location>
        <begin position="457"/>
        <end position="465"/>
    </location>
</feature>
<evidence type="ECO:0000256" key="5">
    <source>
        <dbReference type="ARBA" id="ARBA00022581"/>
    </source>
</evidence>
<comment type="PTM">
    <text evidence="15">Highly phosphorylated.</text>
</comment>
<dbReference type="EMBL" id="LR861881">
    <property type="protein sequence ID" value="CAD1807337.1"/>
    <property type="molecule type" value="Genomic_DNA"/>
</dbReference>
<evidence type="ECO:0000313" key="19">
    <source>
        <dbReference type="EMBL" id="CAD1807337.1"/>
    </source>
</evidence>
<evidence type="ECO:0000256" key="1">
    <source>
        <dbReference type="ARBA" id="ARBA00022524"/>
    </source>
</evidence>
<dbReference type="EMBL" id="KF436828">
    <property type="protein sequence ID" value="ALJ32585.1"/>
    <property type="molecule type" value="Genomic_DNA"/>
</dbReference>
<organismHost>
    <name type="scientific">Homo sapiens</name>
    <name type="common">Human</name>
    <dbReference type="NCBI Taxonomy" id="9606"/>
</organismHost>
<protein>
    <recommendedName>
        <fullName evidence="15">Minor capsid protein L2</fullName>
    </recommendedName>
</protein>
<evidence type="ECO:0000256" key="7">
    <source>
        <dbReference type="ARBA" id="ARBA00022844"/>
    </source>
</evidence>
<evidence type="ECO:0000256" key="14">
    <source>
        <dbReference type="ARBA" id="ARBA00023296"/>
    </source>
</evidence>
<proteinExistence type="inferred from homology"/>
<evidence type="ECO:0000256" key="9">
    <source>
        <dbReference type="ARBA" id="ARBA00022952"/>
    </source>
</evidence>
<dbReference type="GO" id="GO:0019028">
    <property type="term" value="C:viral capsid"/>
    <property type="evidence" value="ECO:0007669"/>
    <property type="project" value="UniProtKB-UniRule"/>
</dbReference>
<keyword evidence="11 15" id="KW-1176">Cytoplasmic inwards viral transport</keyword>
<comment type="caution">
    <text evidence="15">Lacks conserved residue(s) required for the propagation of feature annotation.</text>
</comment>
<dbReference type="GO" id="GO:0043657">
    <property type="term" value="C:host cell"/>
    <property type="evidence" value="ECO:0007669"/>
    <property type="project" value="GOC"/>
</dbReference>
<evidence type="ECO:0000256" key="16">
    <source>
        <dbReference type="SAM" id="Phobius"/>
    </source>
</evidence>
<dbReference type="GO" id="GO:0075521">
    <property type="term" value="P:microtubule-dependent intracellular transport of viral material towards nucleus"/>
    <property type="evidence" value="ECO:0007669"/>
    <property type="project" value="UniProtKB-UniRule"/>
</dbReference>
<evidence type="ECO:0000313" key="18">
    <source>
        <dbReference type="EMBL" id="ALJ32585.1"/>
    </source>
</evidence>
<reference evidence="21 22" key="1">
    <citation type="journal article" date="2013" name="Virology">
        <title>Human papillomavirus genome variants.</title>
        <authorList>
            <person name="Burk R.D."/>
            <person name="Harari A."/>
            <person name="Chen Z."/>
        </authorList>
    </citation>
    <scope>NUCLEOTIDE SEQUENCE [LARGE SCALE GENOMIC DNA]</scope>
    <source>
        <strain evidence="18">QV24266</strain>
        <strain evidence="17">QV33666</strain>
    </source>
</reference>
<dbReference type="InterPro" id="IPR000784">
    <property type="entry name" value="Late_L2"/>
</dbReference>
<evidence type="ECO:0000313" key="17">
    <source>
        <dbReference type="EMBL" id="ALJ32577.1"/>
    </source>
</evidence>
<keyword evidence="16" id="KW-1133">Transmembrane helix</keyword>
<keyword evidence="8 15" id="KW-0426">Late protein</keyword>
<evidence type="ECO:0000256" key="3">
    <source>
        <dbReference type="ARBA" id="ARBA00022561"/>
    </source>
</evidence>
<evidence type="ECO:0000256" key="10">
    <source>
        <dbReference type="ARBA" id="ARBA00023046"/>
    </source>
</evidence>
<keyword evidence="7 15" id="KW-0946">Virion</keyword>
<keyword evidence="1 15" id="KW-1163">Viral penetration into host nucleus</keyword>
<organism evidence="18 22">
    <name type="scientific">Human papillomavirus 73</name>
    <dbReference type="NCBI Taxonomy" id="51033"/>
    <lineage>
        <taxon>Viruses</taxon>
        <taxon>Monodnaviria</taxon>
        <taxon>Shotokuvirae</taxon>
        <taxon>Cossaviricota</taxon>
        <taxon>Papovaviricetes</taxon>
        <taxon>Zurhausenvirales</taxon>
        <taxon>Papillomaviridae</taxon>
        <taxon>Firstpapillomavirinae</taxon>
        <taxon>Alphapapillomavirus</taxon>
        <taxon>Alphapapillomavirus 11</taxon>
    </lineage>
</organism>
<dbReference type="EMBL" id="KF436827">
    <property type="protein sequence ID" value="ALJ32577.1"/>
    <property type="molecule type" value="Genomic_DNA"/>
</dbReference>
<evidence type="ECO:0000313" key="22">
    <source>
        <dbReference type="Proteomes" id="UP000149392"/>
    </source>
</evidence>
<evidence type="ECO:0000313" key="21">
    <source>
        <dbReference type="Proteomes" id="UP000123584"/>
    </source>
</evidence>
<evidence type="ECO:0000256" key="8">
    <source>
        <dbReference type="ARBA" id="ARBA00022921"/>
    </source>
</evidence>
<dbReference type="Proteomes" id="UP000149392">
    <property type="component" value="Genome"/>
</dbReference>
<feature type="disulfide bond" evidence="15">
    <location>
        <begin position="23"/>
        <end position="29"/>
    </location>
</feature>
<keyword evidence="13 15" id="KW-1015">Disulfide bond</keyword>
<comment type="subcellular location">
    <subcellularLocation>
        <location evidence="15">Virion</location>
    </subcellularLocation>
    <subcellularLocation>
        <location evidence="15">Host nucleus</location>
    </subcellularLocation>
</comment>
<comment type="subunit">
    <text evidence="15">Interacts with major capsid protein L1. Interacts with E2; this interaction inhibits E2 transcriptional activity but not the DNA replication function E2. Interacts with host HSPA8; this interaction is required for L2 nuclear translocation. Interacts with host importins KPNB2 and KPNB3. Forms a complex with importin alpha2-beta1 heterodimers via interaction with the importin alpha2 adapter. Interacts with host DYNLT1; this interaction is essential for virus intracellular transport during entry. Interacts (via C-terminus) with host retromer subunits VPS35 AND VPS29.</text>
</comment>
<dbReference type="Proteomes" id="UP000123584">
    <property type="component" value="Genome"/>
</dbReference>
<keyword evidence="9 15" id="KW-1177">Microtubular inwards viral transport</keyword>
<sequence length="475" mass="51039">MRRKRDTHIRKKRASATQLYKTCKQAGTCPPDVIPKVEGSTIADNILKYGSIGVFFGGLGIGSGSGSGGRTGYVPLSTGTPSKPVEIPLQPIRPSVVTSVGPSDSSIVSLVEESSFIESGIPGPTSIVPSTSGFDITTSVNSTPAIIDVSAISDTTQISVTTFKNPTFTDPSVLQPPPPLEASGRLLFSNDTVTTHSYENIPLDTFVVTTDHNSIVSSTPIPGRQPAARLGLYGRAIQQVKVVDPAFLTTPTRLVTYDNPAFEGLQDTTLEFQHSDLHNAPDSDFLDIVKLHRPALTSRKTGIRVSRLGQRATLSTRSGKRIGAKVHFYHDISPIPTNDIEMQPLVTPQTPSIVTGSSINDGLYDVFLENDVEDTVLQQTYTPTSIHSNSLVSSDVSTATANTTIPFSTGLDTHPGPDIALPLPSTETIFTPIVPLQPAGPIYIYGSGFILHPSYYLLKRKRKRLSYSFTDVATY</sequence>
<keyword evidence="12 15" id="KW-0238">DNA-binding</keyword>
<evidence type="ECO:0000256" key="15">
    <source>
        <dbReference type="HAMAP-Rule" id="MF_04003"/>
    </source>
</evidence>
<comment type="function">
    <text evidence="15">Minor protein of the capsid that localizes along the inner surface of the virion, within the central cavities beneath the L1 pentamers. Plays a role in capsid stabilization through interaction with the major capsid protein L1. Once the virion enters the host cell, L2 escorts the genomic DNA into the nucleus by promoting escape from the endosomal compartments and traffic through the host Golgi network. Mechanistically, the C-terminus of L2 possesses a cell-penetrating peptide that protudes from the host endosome, interacts with host cytoplasmic retromer cargo and thereby mediates the capsid delivery to the host trans-Golgi network. Plays a role through its interaction with host dynein in the intracellular microtubule-dependent transport of viral capsid toward the nucleus. Mediates the viral genome import into the nucleus through binding to host importins. Once within the nucleus, L2 localizes viral genomes to host PML bodies in order to activate early gene expression for establishment of infection. Later on, promotes late gene expression by interacting with the viral E2 protein and by inhibiting its transcriptional activation functions. During virion assembly, encapsidates the genome by direct interaction with the viral DNA.</text>
</comment>
<dbReference type="Pfam" id="PF00513">
    <property type="entry name" value="Late_protein_L2"/>
    <property type="match status" value="1"/>
</dbReference>
<dbReference type="GO" id="GO:0075732">
    <property type="term" value="P:viral penetration into host nucleus"/>
    <property type="evidence" value="ECO:0007669"/>
    <property type="project" value="UniProtKB-KW"/>
</dbReference>
<keyword evidence="3 15" id="KW-0167">Capsid protein</keyword>
<dbReference type="GO" id="GO:0003677">
    <property type="term" value="F:DNA binding"/>
    <property type="evidence" value="ECO:0007669"/>
    <property type="project" value="UniProtKB-UniRule"/>
</dbReference>
<evidence type="ECO:0000256" key="2">
    <source>
        <dbReference type="ARBA" id="ARBA00022553"/>
    </source>
</evidence>
<evidence type="ECO:0000256" key="13">
    <source>
        <dbReference type="ARBA" id="ARBA00023157"/>
    </source>
</evidence>
<reference evidence="19" key="2">
    <citation type="submission" date="2020-07" db="EMBL/GenBank/DDBJ databases">
        <authorList>
            <person name="Wienecke-Baldacchino K A."/>
        </authorList>
    </citation>
    <scope>NUCLEOTIDE SEQUENCE</scope>
    <source>
        <strain evidence="20">LNS0328678_HPV73</strain>
        <strain evidence="19">LNS3785675_HPV73</strain>
    </source>
</reference>
<dbReference type="GO" id="GO:0042025">
    <property type="term" value="C:host cell nucleus"/>
    <property type="evidence" value="ECO:0007669"/>
    <property type="project" value="UniProtKB-SubCell"/>
</dbReference>
<name>A0A0P0E3U7_HPV73</name>
<comment type="similarity">
    <text evidence="15">Belongs to the papillomaviridae L2 protein family.</text>
</comment>
<keyword evidence="4 15" id="KW-1048">Host nucleus</keyword>
<dbReference type="GO" id="GO:0046718">
    <property type="term" value="P:symbiont entry into host cell"/>
    <property type="evidence" value="ECO:0007669"/>
    <property type="project" value="UniProtKB-KW"/>
</dbReference>
<accession>A0A0P0E3U7</accession>
<dbReference type="EMBL" id="LR861936">
    <property type="protein sequence ID" value="CAD1807732.1"/>
    <property type="molecule type" value="Genomic_DNA"/>
</dbReference>
<keyword evidence="16" id="KW-0472">Membrane</keyword>
<dbReference type="GO" id="GO:0005198">
    <property type="term" value="F:structural molecule activity"/>
    <property type="evidence" value="ECO:0007669"/>
    <property type="project" value="UniProtKB-UniRule"/>
</dbReference>
<keyword evidence="16" id="KW-0812">Transmembrane</keyword>
<keyword evidence="6" id="KW-1040">Host Golgi apparatus</keyword>
<evidence type="ECO:0000256" key="11">
    <source>
        <dbReference type="ARBA" id="ARBA00023120"/>
    </source>
</evidence>
<keyword evidence="10" id="KW-1039">Host endosome</keyword>
<keyword evidence="14 15" id="KW-1160">Virus entry into host cell</keyword>
<gene>
    <name evidence="15 18" type="primary">L2</name>
</gene>
<keyword evidence="2 15" id="KW-0597">Phosphoprotein</keyword>